<dbReference type="Proteomes" id="UP000317650">
    <property type="component" value="Chromosome 5"/>
</dbReference>
<feature type="compositionally biased region" description="Polar residues" evidence="1">
    <location>
        <begin position="55"/>
        <end position="77"/>
    </location>
</feature>
<protein>
    <submittedName>
        <fullName evidence="2">Uncharacterized protein</fullName>
    </submittedName>
</protein>
<organism evidence="2 3">
    <name type="scientific">Musa balbisiana</name>
    <name type="common">Banana</name>
    <dbReference type="NCBI Taxonomy" id="52838"/>
    <lineage>
        <taxon>Eukaryota</taxon>
        <taxon>Viridiplantae</taxon>
        <taxon>Streptophyta</taxon>
        <taxon>Embryophyta</taxon>
        <taxon>Tracheophyta</taxon>
        <taxon>Spermatophyta</taxon>
        <taxon>Magnoliopsida</taxon>
        <taxon>Liliopsida</taxon>
        <taxon>Zingiberales</taxon>
        <taxon>Musaceae</taxon>
        <taxon>Musa</taxon>
    </lineage>
</organism>
<keyword evidence="3" id="KW-1185">Reference proteome</keyword>
<reference evidence="2 3" key="1">
    <citation type="journal article" date="2019" name="Nat. Plants">
        <title>Genome sequencing of Musa balbisiana reveals subgenome evolution and function divergence in polyploid bananas.</title>
        <authorList>
            <person name="Yao X."/>
        </authorList>
    </citation>
    <scope>NUCLEOTIDE SEQUENCE [LARGE SCALE GENOMIC DNA]</scope>
    <source>
        <strain evidence="3">cv. DH-PKW</strain>
        <tissue evidence="2">Leaves</tissue>
    </source>
</reference>
<dbReference type="STRING" id="52838.A0A4S8JZU1"/>
<evidence type="ECO:0000313" key="3">
    <source>
        <dbReference type="Proteomes" id="UP000317650"/>
    </source>
</evidence>
<comment type="caution">
    <text evidence="2">The sequence shown here is derived from an EMBL/GenBank/DDBJ whole genome shotgun (WGS) entry which is preliminary data.</text>
</comment>
<feature type="compositionally biased region" description="Basic and acidic residues" evidence="1">
    <location>
        <begin position="98"/>
        <end position="119"/>
    </location>
</feature>
<name>A0A4S8JZU1_MUSBA</name>
<gene>
    <name evidence="2" type="ORF">C4D60_Mb05t29910</name>
</gene>
<accession>A0A4S8JZU1</accession>
<dbReference type="EMBL" id="PYDT01000003">
    <property type="protein sequence ID" value="THU67930.1"/>
    <property type="molecule type" value="Genomic_DNA"/>
</dbReference>
<dbReference type="AlphaFoldDB" id="A0A4S8JZU1"/>
<evidence type="ECO:0000256" key="1">
    <source>
        <dbReference type="SAM" id="MobiDB-lite"/>
    </source>
</evidence>
<evidence type="ECO:0000313" key="2">
    <source>
        <dbReference type="EMBL" id="THU67930.1"/>
    </source>
</evidence>
<feature type="region of interest" description="Disordered" evidence="1">
    <location>
        <begin position="55"/>
        <end position="119"/>
    </location>
</feature>
<sequence>MFGAQNAATRAVDRLNESTRKGYELSHAIGVCHCPNCDAIRVFGEVVLSISALQDNSRPYPSSTVAVESTTQGNPASARSRDGPVDTWDADGCPRGPAESRVERITHSHPPGDTRRHLDRGAGVCRVRPYDGQRRVVIRRRRARAGAAAVPCVPGAPINGGHLGTRSVIRGASSFPTHPPLSLCLGFPCIPERAIMCGILAVLGCSDESQAKRVRVLELSRRQSSPPSPPSLLSV</sequence>
<proteinExistence type="predicted"/>